<dbReference type="Pfam" id="PF06955">
    <property type="entry name" value="XET_C"/>
    <property type="match status" value="1"/>
</dbReference>
<dbReference type="GO" id="GO:0004553">
    <property type="term" value="F:hydrolase activity, hydrolyzing O-glycosyl compounds"/>
    <property type="evidence" value="ECO:0007669"/>
    <property type="project" value="InterPro"/>
</dbReference>
<dbReference type="InterPro" id="IPR013320">
    <property type="entry name" value="ConA-like_dom_sf"/>
</dbReference>
<comment type="caution">
    <text evidence="2">The sequence shown here is derived from an EMBL/GenBank/DDBJ whole genome shotgun (WGS) entry which is preliminary data.</text>
</comment>
<gene>
    <name evidence="2" type="ORF">MERR_LOCUS11156</name>
</gene>
<keyword evidence="3" id="KW-1185">Reference proteome</keyword>
<evidence type="ECO:0000313" key="3">
    <source>
        <dbReference type="Proteomes" id="UP000467841"/>
    </source>
</evidence>
<protein>
    <recommendedName>
        <fullName evidence="1">Xyloglucan endo-transglycosylase C-terminal domain-containing protein</fullName>
    </recommendedName>
</protein>
<dbReference type="GO" id="GO:0044042">
    <property type="term" value="P:glucan metabolic process"/>
    <property type="evidence" value="ECO:0007669"/>
    <property type="project" value="InterPro"/>
</dbReference>
<dbReference type="AlphaFoldDB" id="A0A6D2IBG9"/>
<evidence type="ECO:0000259" key="1">
    <source>
        <dbReference type="Pfam" id="PF06955"/>
    </source>
</evidence>
<dbReference type="InterPro" id="IPR044791">
    <property type="entry name" value="Beta-glucanase/XTH"/>
</dbReference>
<dbReference type="GO" id="GO:0048046">
    <property type="term" value="C:apoplast"/>
    <property type="evidence" value="ECO:0007669"/>
    <property type="project" value="InterPro"/>
</dbReference>
<reference evidence="2" key="1">
    <citation type="submission" date="2020-01" db="EMBL/GenBank/DDBJ databases">
        <authorList>
            <person name="Mishra B."/>
        </authorList>
    </citation>
    <scope>NUCLEOTIDE SEQUENCE [LARGE SCALE GENOMIC DNA]</scope>
</reference>
<feature type="domain" description="Xyloglucan endo-transglycosylase C-terminal" evidence="1">
    <location>
        <begin position="55"/>
        <end position="101"/>
    </location>
</feature>
<dbReference type="Proteomes" id="UP000467841">
    <property type="component" value="Unassembled WGS sequence"/>
</dbReference>
<dbReference type="PANTHER" id="PTHR31062">
    <property type="entry name" value="XYLOGLUCAN ENDOTRANSGLUCOSYLASE/HYDROLASE PROTEIN 8-RELATED"/>
    <property type="match status" value="1"/>
</dbReference>
<dbReference type="GO" id="GO:0016762">
    <property type="term" value="F:xyloglucan:xyloglucosyl transferase activity"/>
    <property type="evidence" value="ECO:0007669"/>
    <property type="project" value="InterPro"/>
</dbReference>
<accession>A0A6D2IBG9</accession>
<dbReference type="Gene3D" id="2.60.120.200">
    <property type="match status" value="1"/>
</dbReference>
<evidence type="ECO:0000313" key="2">
    <source>
        <dbReference type="EMBL" id="CAA7023921.1"/>
    </source>
</evidence>
<dbReference type="InterPro" id="IPR010713">
    <property type="entry name" value="XET_C"/>
</dbReference>
<proteinExistence type="predicted"/>
<organism evidence="2 3">
    <name type="scientific">Microthlaspi erraticum</name>
    <dbReference type="NCBI Taxonomy" id="1685480"/>
    <lineage>
        <taxon>Eukaryota</taxon>
        <taxon>Viridiplantae</taxon>
        <taxon>Streptophyta</taxon>
        <taxon>Embryophyta</taxon>
        <taxon>Tracheophyta</taxon>
        <taxon>Spermatophyta</taxon>
        <taxon>Magnoliopsida</taxon>
        <taxon>eudicotyledons</taxon>
        <taxon>Gunneridae</taxon>
        <taxon>Pentapetalae</taxon>
        <taxon>rosids</taxon>
        <taxon>malvids</taxon>
        <taxon>Brassicales</taxon>
        <taxon>Brassicaceae</taxon>
        <taxon>Coluteocarpeae</taxon>
        <taxon>Microthlaspi</taxon>
    </lineage>
</organism>
<dbReference type="OrthoDB" id="4781at2759"/>
<name>A0A6D2IBG9_9BRAS</name>
<dbReference type="SUPFAM" id="SSF49899">
    <property type="entry name" value="Concanavalin A-like lectins/glucanases"/>
    <property type="match status" value="1"/>
</dbReference>
<sequence>MKAFGCLWNGETWATSGGKEKIDWSFAPFKANVQGFSIAGCQADGNINPKVCASATYSWNNKKYSSLSANDQKALNNVRAKYMNYDYCSDRKKYPVPAIECGWNQ</sequence>
<dbReference type="EMBL" id="CACVBM020000843">
    <property type="protein sequence ID" value="CAA7023921.1"/>
    <property type="molecule type" value="Genomic_DNA"/>
</dbReference>